<protein>
    <recommendedName>
        <fullName evidence="6">Thioredoxin domain-containing protein</fullName>
    </recommendedName>
</protein>
<dbReference type="Gene3D" id="3.40.30.10">
    <property type="entry name" value="Glutaredoxin"/>
    <property type="match status" value="1"/>
</dbReference>
<comment type="subcellular location">
    <subcellularLocation>
        <location evidence="1">Cell envelope</location>
    </subcellularLocation>
</comment>
<evidence type="ECO:0000313" key="7">
    <source>
        <dbReference type="EMBL" id="POY36219.1"/>
    </source>
</evidence>
<evidence type="ECO:0000313" key="8">
    <source>
        <dbReference type="Proteomes" id="UP000236893"/>
    </source>
</evidence>
<dbReference type="PROSITE" id="PS51352">
    <property type="entry name" value="THIOREDOXIN_2"/>
    <property type="match status" value="1"/>
</dbReference>
<dbReference type="Pfam" id="PF00578">
    <property type="entry name" value="AhpC-TSA"/>
    <property type="match status" value="1"/>
</dbReference>
<reference evidence="7 8" key="1">
    <citation type="submission" date="2018-01" db="EMBL/GenBank/DDBJ databases">
        <authorList>
            <person name="Gaut B.S."/>
            <person name="Morton B.R."/>
            <person name="Clegg M.T."/>
            <person name="Duvall M.R."/>
        </authorList>
    </citation>
    <scope>NUCLEOTIDE SEQUENCE [LARGE SCALE GENOMIC DNA]</scope>
    <source>
        <strain evidence="7 8">HR-AV</strain>
    </source>
</reference>
<dbReference type="AlphaFoldDB" id="A0A2S5A1N9"/>
<dbReference type="PROSITE" id="PS00194">
    <property type="entry name" value="THIOREDOXIN_1"/>
    <property type="match status" value="1"/>
</dbReference>
<dbReference type="InterPro" id="IPR050553">
    <property type="entry name" value="Thioredoxin_ResA/DsbE_sf"/>
</dbReference>
<keyword evidence="5" id="KW-0732">Signal</keyword>
<evidence type="ECO:0000256" key="5">
    <source>
        <dbReference type="SAM" id="SignalP"/>
    </source>
</evidence>
<evidence type="ECO:0000259" key="6">
    <source>
        <dbReference type="PROSITE" id="PS51352"/>
    </source>
</evidence>
<dbReference type="InterPro" id="IPR000866">
    <property type="entry name" value="AhpC/TSA"/>
</dbReference>
<dbReference type="CDD" id="cd02966">
    <property type="entry name" value="TlpA_like_family"/>
    <property type="match status" value="1"/>
</dbReference>
<dbReference type="EMBL" id="PQVF01000007">
    <property type="protein sequence ID" value="POY36219.1"/>
    <property type="molecule type" value="Genomic_DNA"/>
</dbReference>
<feature type="domain" description="Thioredoxin" evidence="6">
    <location>
        <begin position="350"/>
        <end position="492"/>
    </location>
</feature>
<proteinExistence type="predicted"/>
<dbReference type="PANTHER" id="PTHR42852:SF6">
    <property type="entry name" value="THIOL:DISULFIDE INTERCHANGE PROTEIN DSBE"/>
    <property type="match status" value="1"/>
</dbReference>
<feature type="chain" id="PRO_5015466286" description="Thioredoxin domain-containing protein" evidence="5">
    <location>
        <begin position="35"/>
        <end position="492"/>
    </location>
</feature>
<evidence type="ECO:0000256" key="1">
    <source>
        <dbReference type="ARBA" id="ARBA00004196"/>
    </source>
</evidence>
<gene>
    <name evidence="7" type="ORF">C3K47_10705</name>
</gene>
<evidence type="ECO:0000256" key="4">
    <source>
        <dbReference type="ARBA" id="ARBA00023284"/>
    </source>
</evidence>
<organism evidence="7 8">
    <name type="scientific">Solitalea longa</name>
    <dbReference type="NCBI Taxonomy" id="2079460"/>
    <lineage>
        <taxon>Bacteria</taxon>
        <taxon>Pseudomonadati</taxon>
        <taxon>Bacteroidota</taxon>
        <taxon>Sphingobacteriia</taxon>
        <taxon>Sphingobacteriales</taxon>
        <taxon>Sphingobacteriaceae</taxon>
        <taxon>Solitalea</taxon>
    </lineage>
</organism>
<dbReference type="GO" id="GO:0016209">
    <property type="term" value="F:antioxidant activity"/>
    <property type="evidence" value="ECO:0007669"/>
    <property type="project" value="InterPro"/>
</dbReference>
<dbReference type="GO" id="GO:0017004">
    <property type="term" value="P:cytochrome complex assembly"/>
    <property type="evidence" value="ECO:0007669"/>
    <property type="project" value="UniProtKB-KW"/>
</dbReference>
<evidence type="ECO:0000256" key="3">
    <source>
        <dbReference type="ARBA" id="ARBA00023157"/>
    </source>
</evidence>
<keyword evidence="4" id="KW-0676">Redox-active center</keyword>
<dbReference type="GO" id="GO:0016491">
    <property type="term" value="F:oxidoreductase activity"/>
    <property type="evidence" value="ECO:0007669"/>
    <property type="project" value="InterPro"/>
</dbReference>
<accession>A0A2S5A1N9</accession>
<keyword evidence="2" id="KW-0201">Cytochrome c-type biogenesis</keyword>
<dbReference type="InterPro" id="IPR013766">
    <property type="entry name" value="Thioredoxin_domain"/>
</dbReference>
<name>A0A2S5A1N9_9SPHI</name>
<dbReference type="GO" id="GO:0030313">
    <property type="term" value="C:cell envelope"/>
    <property type="evidence" value="ECO:0007669"/>
    <property type="project" value="UniProtKB-SubCell"/>
</dbReference>
<sequence>MGWLMPKRITNFLNQMKKKILAVALLLASFSAFAQVSVVKGVIKAETKEGEKSLFKINTPVAENDNPFYIVKDISLLKLEDGEFKVAATTQLNEDGSFAFKFKPSYEGFYAIGYGGRDWDKGQFLLYLKPGDNAEVSINMNKFHVDMVGKNTPENQVLVSWGNLTEEVKNMAVYWTSFSGKNYRDFFPVFETVLPKAEAFRKTINTKNVAFNTLMKELTYYDLDNFALRFIFTPRMEHPKKEDMLAYYNGIVIKNKFPNNDILSLPYGASLMQLYAAYATLNSKPSASLEDKLALLSTDLQKGEFILREKVPFFKYTDELDDMVSKYGNYLQTASQKKRIEEFRPKLKVPNKGFKAHDFTYPDKDGKMVSLSDCLGKVVVVDVWATWCGPCKKEIPYLKNLEKELHGKDVVFMSVSTDKLEDKDKWLKMVEEMEMSGVQLLAGQGTKISQDYKINSIPRFLVIDKKGNIVSDDAPTPSDPRLKEMVVTALKN</sequence>
<dbReference type="PANTHER" id="PTHR42852">
    <property type="entry name" value="THIOL:DISULFIDE INTERCHANGE PROTEIN DSBE"/>
    <property type="match status" value="1"/>
</dbReference>
<evidence type="ECO:0000256" key="2">
    <source>
        <dbReference type="ARBA" id="ARBA00022748"/>
    </source>
</evidence>
<dbReference type="InterPro" id="IPR036249">
    <property type="entry name" value="Thioredoxin-like_sf"/>
</dbReference>
<feature type="signal peptide" evidence="5">
    <location>
        <begin position="1"/>
        <end position="34"/>
    </location>
</feature>
<dbReference type="InterPro" id="IPR017937">
    <property type="entry name" value="Thioredoxin_CS"/>
</dbReference>
<comment type="caution">
    <text evidence="7">The sequence shown here is derived from an EMBL/GenBank/DDBJ whole genome shotgun (WGS) entry which is preliminary data.</text>
</comment>
<dbReference type="Proteomes" id="UP000236893">
    <property type="component" value="Unassembled WGS sequence"/>
</dbReference>
<dbReference type="SUPFAM" id="SSF52833">
    <property type="entry name" value="Thioredoxin-like"/>
    <property type="match status" value="1"/>
</dbReference>
<dbReference type="OrthoDB" id="1095575at2"/>
<keyword evidence="8" id="KW-1185">Reference proteome</keyword>
<keyword evidence="3" id="KW-1015">Disulfide bond</keyword>